<evidence type="ECO:0000313" key="3">
    <source>
        <dbReference type="Proteomes" id="UP000198982"/>
    </source>
</evidence>
<proteinExistence type="predicted"/>
<feature type="signal peptide" evidence="1">
    <location>
        <begin position="1"/>
        <end position="18"/>
    </location>
</feature>
<gene>
    <name evidence="2" type="ORF">SAMN05216178_7037</name>
</gene>
<sequence length="236" mass="26790">MRLITGLLLGAFCQAAIASVYDPIIDRQARNHGVDPYVLRAIAQQESNKKPWTFNADGEGFHFESKAKAVNALWSLTKAPWLVKISPPEGGRVIRRFFPSRASATAFLNSYQRGRKVMSKSMLAVRQDTGKEVRRGEARIRRIWLLNTDIGIAQINYRYHGQGKASIQKWFDPSFNLGYAARHIANLKRQYHVGDVEAAGYYHSKTPSVRNKYLSSFKRKYEKERNSALGDRVAAN</sequence>
<evidence type="ECO:0000256" key="1">
    <source>
        <dbReference type="SAM" id="SignalP"/>
    </source>
</evidence>
<dbReference type="InterPro" id="IPR023346">
    <property type="entry name" value="Lysozyme-like_dom_sf"/>
</dbReference>
<organism evidence="2 3">
    <name type="scientific">Pseudomonas saponiphila</name>
    <dbReference type="NCBI Taxonomy" id="556534"/>
    <lineage>
        <taxon>Bacteria</taxon>
        <taxon>Pseudomonadati</taxon>
        <taxon>Pseudomonadota</taxon>
        <taxon>Gammaproteobacteria</taxon>
        <taxon>Pseudomonadales</taxon>
        <taxon>Pseudomonadaceae</taxon>
        <taxon>Pseudomonas</taxon>
    </lineage>
</organism>
<keyword evidence="1" id="KW-0732">Signal</keyword>
<keyword evidence="3" id="KW-1185">Reference proteome</keyword>
<name>A0A1H5A868_9PSED</name>
<feature type="chain" id="PRO_5011645194" evidence="1">
    <location>
        <begin position="19"/>
        <end position="236"/>
    </location>
</feature>
<accession>A0A1H5A868</accession>
<dbReference type="RefSeq" id="WP_244169007.1">
    <property type="nucleotide sequence ID" value="NZ_FNTJ01000003.1"/>
</dbReference>
<dbReference type="SUPFAM" id="SSF53955">
    <property type="entry name" value="Lysozyme-like"/>
    <property type="match status" value="1"/>
</dbReference>
<dbReference type="EMBL" id="FNTJ01000003">
    <property type="protein sequence ID" value="SED38656.1"/>
    <property type="molecule type" value="Genomic_DNA"/>
</dbReference>
<reference evidence="3" key="1">
    <citation type="submission" date="2016-10" db="EMBL/GenBank/DDBJ databases">
        <authorList>
            <person name="Varghese N."/>
            <person name="Submissions S."/>
        </authorList>
    </citation>
    <scope>NUCLEOTIDE SEQUENCE [LARGE SCALE GENOMIC DNA]</scope>
    <source>
        <strain evidence="3">DSM 9751</strain>
    </source>
</reference>
<dbReference type="Proteomes" id="UP000198982">
    <property type="component" value="Unassembled WGS sequence"/>
</dbReference>
<dbReference type="Gene3D" id="1.10.530.10">
    <property type="match status" value="1"/>
</dbReference>
<dbReference type="AlphaFoldDB" id="A0A1H5A868"/>
<protein>
    <submittedName>
        <fullName evidence="2">Transglycosylase SLT domain-containing protein</fullName>
    </submittedName>
</protein>
<evidence type="ECO:0000313" key="2">
    <source>
        <dbReference type="EMBL" id="SED38656.1"/>
    </source>
</evidence>